<evidence type="ECO:0000313" key="4">
    <source>
        <dbReference type="WBParaSite" id="BPAG_0000159001-mRNA-1"/>
    </source>
</evidence>
<evidence type="ECO:0000313" key="3">
    <source>
        <dbReference type="Proteomes" id="UP000278627"/>
    </source>
</evidence>
<dbReference type="EMBL" id="UZAD01000133">
    <property type="protein sequence ID" value="VDN82757.1"/>
    <property type="molecule type" value="Genomic_DNA"/>
</dbReference>
<dbReference type="Proteomes" id="UP000278627">
    <property type="component" value="Unassembled WGS sequence"/>
</dbReference>
<reference evidence="2 3" key="2">
    <citation type="submission" date="2018-11" db="EMBL/GenBank/DDBJ databases">
        <authorList>
            <consortium name="Pathogen Informatics"/>
        </authorList>
    </citation>
    <scope>NUCLEOTIDE SEQUENCE [LARGE SCALE GENOMIC DNA]</scope>
</reference>
<keyword evidence="3" id="KW-1185">Reference proteome</keyword>
<organism evidence="4">
    <name type="scientific">Brugia pahangi</name>
    <name type="common">Filarial nematode worm</name>
    <dbReference type="NCBI Taxonomy" id="6280"/>
    <lineage>
        <taxon>Eukaryota</taxon>
        <taxon>Metazoa</taxon>
        <taxon>Ecdysozoa</taxon>
        <taxon>Nematoda</taxon>
        <taxon>Chromadorea</taxon>
        <taxon>Rhabditida</taxon>
        <taxon>Spirurina</taxon>
        <taxon>Spiruromorpha</taxon>
        <taxon>Filarioidea</taxon>
        <taxon>Onchocercidae</taxon>
        <taxon>Brugia</taxon>
    </lineage>
</organism>
<proteinExistence type="predicted"/>
<feature type="region of interest" description="Disordered" evidence="1">
    <location>
        <begin position="80"/>
        <end position="108"/>
    </location>
</feature>
<gene>
    <name evidence="2" type="ORF">BPAG_LOCUS1571</name>
</gene>
<reference evidence="4" key="1">
    <citation type="submission" date="2017-02" db="UniProtKB">
        <authorList>
            <consortium name="WormBaseParasite"/>
        </authorList>
    </citation>
    <scope>IDENTIFICATION</scope>
</reference>
<name>A0A0N4T0E8_BRUPA</name>
<evidence type="ECO:0000256" key="1">
    <source>
        <dbReference type="SAM" id="MobiDB-lite"/>
    </source>
</evidence>
<protein>
    <submittedName>
        <fullName evidence="4">Transposase</fullName>
    </submittedName>
</protein>
<dbReference type="WBParaSite" id="BPAG_0000159001-mRNA-1">
    <property type="protein sequence ID" value="BPAG_0000159001-mRNA-1"/>
    <property type="gene ID" value="BPAG_0000159001"/>
</dbReference>
<dbReference type="AlphaFoldDB" id="A0A0N4T0E8"/>
<accession>A0A0N4T0E8</accession>
<evidence type="ECO:0000313" key="2">
    <source>
        <dbReference type="EMBL" id="VDN82757.1"/>
    </source>
</evidence>
<sequence>MNSTQYLLCLIHFIRVVQTRFAQHRTGLVKAAAEETDNNKKSKLVAILFDNLSAHVVSVVALFNFVKLVLHRRAEFYPGRKQKQDQMENGNADARFPDSQIPLQSFSI</sequence>